<evidence type="ECO:0000313" key="2">
    <source>
        <dbReference type="EMBL" id="GIM70943.1"/>
    </source>
</evidence>
<keyword evidence="1" id="KW-0812">Transmembrane</keyword>
<keyword evidence="1" id="KW-0472">Membrane</keyword>
<dbReference type="InterPro" id="IPR011701">
    <property type="entry name" value="MFS"/>
</dbReference>
<organism evidence="2 3">
    <name type="scientific">Winogradskya consettensis</name>
    <dbReference type="NCBI Taxonomy" id="113560"/>
    <lineage>
        <taxon>Bacteria</taxon>
        <taxon>Bacillati</taxon>
        <taxon>Actinomycetota</taxon>
        <taxon>Actinomycetes</taxon>
        <taxon>Micromonosporales</taxon>
        <taxon>Micromonosporaceae</taxon>
        <taxon>Winogradskya</taxon>
    </lineage>
</organism>
<feature type="transmembrane region" description="Helical" evidence="1">
    <location>
        <begin position="293"/>
        <end position="313"/>
    </location>
</feature>
<feature type="transmembrane region" description="Helical" evidence="1">
    <location>
        <begin position="241"/>
        <end position="261"/>
    </location>
</feature>
<sequence length="376" mass="37217">MSYRALLHETRPSLLLFGFLARLPYAMSSLTTLMLLQSATGSYGFAGAAAGAQSLATGAGGLVVGRLTERAGLRRIGALTAVANAAALTALVAATHIGRPAMAGAAIATGLAQAQVGALIRAHWSQLARSRPGLLTTALSYEAAVDETSFIAGPAIVGLLAAVTTPLPALAGAAVLLLAGLPLARRYADPEPGPDRRTTLPPLPVTPLATLVVAMALLGAIFGVLQVAVTAYAGDPGSAGLLYAGLGAGSALAGLACGWLPARFGAVARYRTFAAGLLAGMALIAFGETMLPVAIVLAGATIAPYMISVYTLAERASAGRVAVALTIVGAGGPVGTATGQAAAGLLIDSHGPHAAFLLTPALAAAALLVAHSPRSS</sequence>
<keyword evidence="1" id="KW-1133">Transmembrane helix</keyword>
<feature type="transmembrane region" description="Helical" evidence="1">
    <location>
        <begin position="208"/>
        <end position="229"/>
    </location>
</feature>
<dbReference type="InterPro" id="IPR036259">
    <property type="entry name" value="MFS_trans_sf"/>
</dbReference>
<feature type="transmembrane region" description="Helical" evidence="1">
    <location>
        <begin position="325"/>
        <end position="347"/>
    </location>
</feature>
<gene>
    <name evidence="2" type="ORF">Aco04nite_22950</name>
</gene>
<dbReference type="RefSeq" id="WP_212997158.1">
    <property type="nucleotide sequence ID" value="NZ_BAAATW010000003.1"/>
</dbReference>
<comment type="caution">
    <text evidence="2">The sequence shown here is derived from an EMBL/GenBank/DDBJ whole genome shotgun (WGS) entry which is preliminary data.</text>
</comment>
<keyword evidence="3" id="KW-1185">Reference proteome</keyword>
<name>A0A919SH60_9ACTN</name>
<feature type="transmembrane region" description="Helical" evidence="1">
    <location>
        <begin position="268"/>
        <end position="287"/>
    </location>
</feature>
<feature type="transmembrane region" description="Helical" evidence="1">
    <location>
        <begin position="353"/>
        <end position="370"/>
    </location>
</feature>
<proteinExistence type="predicted"/>
<accession>A0A919SH60</accession>
<dbReference type="SUPFAM" id="SSF103473">
    <property type="entry name" value="MFS general substrate transporter"/>
    <property type="match status" value="1"/>
</dbReference>
<feature type="transmembrane region" description="Helical" evidence="1">
    <location>
        <begin position="76"/>
        <end position="97"/>
    </location>
</feature>
<evidence type="ECO:0000313" key="3">
    <source>
        <dbReference type="Proteomes" id="UP000680865"/>
    </source>
</evidence>
<dbReference type="AlphaFoldDB" id="A0A919SH60"/>
<protein>
    <submittedName>
        <fullName evidence="2">MFS transporter</fullName>
    </submittedName>
</protein>
<feature type="transmembrane region" description="Helical" evidence="1">
    <location>
        <begin position="42"/>
        <end position="64"/>
    </location>
</feature>
<dbReference type="PANTHER" id="PTHR23542:SF1">
    <property type="entry name" value="MAJOR FACILITATOR SUPERFAMILY (MFS) PROFILE DOMAIN-CONTAINING PROTEIN"/>
    <property type="match status" value="1"/>
</dbReference>
<feature type="transmembrane region" description="Helical" evidence="1">
    <location>
        <begin position="12"/>
        <end position="36"/>
    </location>
</feature>
<evidence type="ECO:0000256" key="1">
    <source>
        <dbReference type="SAM" id="Phobius"/>
    </source>
</evidence>
<dbReference type="PANTHER" id="PTHR23542">
    <property type="match status" value="1"/>
</dbReference>
<dbReference type="Gene3D" id="1.20.1250.20">
    <property type="entry name" value="MFS general substrate transporter like domains"/>
    <property type="match status" value="2"/>
</dbReference>
<dbReference type="Proteomes" id="UP000680865">
    <property type="component" value="Unassembled WGS sequence"/>
</dbReference>
<reference evidence="2" key="1">
    <citation type="submission" date="2021-03" db="EMBL/GenBank/DDBJ databases">
        <title>Whole genome shotgun sequence of Actinoplanes consettensis NBRC 14913.</title>
        <authorList>
            <person name="Komaki H."/>
            <person name="Tamura T."/>
        </authorList>
    </citation>
    <scope>NUCLEOTIDE SEQUENCE</scope>
    <source>
        <strain evidence="2">NBRC 14913</strain>
    </source>
</reference>
<dbReference type="Pfam" id="PF07690">
    <property type="entry name" value="MFS_1"/>
    <property type="match status" value="1"/>
</dbReference>
<dbReference type="GO" id="GO:0022857">
    <property type="term" value="F:transmembrane transporter activity"/>
    <property type="evidence" value="ECO:0007669"/>
    <property type="project" value="InterPro"/>
</dbReference>
<dbReference type="EMBL" id="BOQP01000008">
    <property type="protein sequence ID" value="GIM70943.1"/>
    <property type="molecule type" value="Genomic_DNA"/>
</dbReference>